<gene>
    <name evidence="1" type="ORF">PACLA_8A031735</name>
</gene>
<dbReference type="OrthoDB" id="5984732at2759"/>
<proteinExistence type="predicted"/>
<dbReference type="Proteomes" id="UP001152795">
    <property type="component" value="Unassembled WGS sequence"/>
</dbReference>
<evidence type="ECO:0000313" key="2">
    <source>
        <dbReference type="Proteomes" id="UP001152795"/>
    </source>
</evidence>
<sequence length="195" mass="22485">MVKDYIKSAKNVDIAGKIGAEVLLRTKEVVKKHMWEGGDACAFHVALLYPIVARELTRWNKIATRRMKSSTRSSQPWQICFSRDVPVEEYKVLKLTILTGKYGAVFKSTRNVEYLHLSSREALCLWIGHVISCENRETQKEQDLFKKLLKNGAYCEVIVNKEQPFVIKYSSSMETLKVVMFYGCWKAFGVPQHIF</sequence>
<dbReference type="AlphaFoldDB" id="A0A7D9KVU5"/>
<evidence type="ECO:0000313" key="1">
    <source>
        <dbReference type="EMBL" id="CAB4021249.1"/>
    </source>
</evidence>
<keyword evidence="2" id="KW-1185">Reference proteome</keyword>
<organism evidence="1 2">
    <name type="scientific">Paramuricea clavata</name>
    <name type="common">Red gorgonian</name>
    <name type="synonym">Violescent sea-whip</name>
    <dbReference type="NCBI Taxonomy" id="317549"/>
    <lineage>
        <taxon>Eukaryota</taxon>
        <taxon>Metazoa</taxon>
        <taxon>Cnidaria</taxon>
        <taxon>Anthozoa</taxon>
        <taxon>Octocorallia</taxon>
        <taxon>Malacalcyonacea</taxon>
        <taxon>Plexauridae</taxon>
        <taxon>Paramuricea</taxon>
    </lineage>
</organism>
<reference evidence="1" key="1">
    <citation type="submission" date="2020-04" db="EMBL/GenBank/DDBJ databases">
        <authorList>
            <person name="Alioto T."/>
            <person name="Alioto T."/>
            <person name="Gomez Garrido J."/>
        </authorList>
    </citation>
    <scope>NUCLEOTIDE SEQUENCE</scope>
    <source>
        <strain evidence="1">A484AB</strain>
    </source>
</reference>
<protein>
    <submittedName>
        <fullName evidence="1">Uncharacterized protein</fullName>
    </submittedName>
</protein>
<dbReference type="EMBL" id="CACRXK020011335">
    <property type="protein sequence ID" value="CAB4021249.1"/>
    <property type="molecule type" value="Genomic_DNA"/>
</dbReference>
<comment type="caution">
    <text evidence="1">The sequence shown here is derived from an EMBL/GenBank/DDBJ whole genome shotgun (WGS) entry which is preliminary data.</text>
</comment>
<name>A0A7D9KVU5_PARCT</name>
<accession>A0A7D9KVU5</accession>